<dbReference type="Pfam" id="PF01618">
    <property type="entry name" value="MotA_ExbB"/>
    <property type="match status" value="1"/>
</dbReference>
<dbReference type="GO" id="GO:0005886">
    <property type="term" value="C:plasma membrane"/>
    <property type="evidence" value="ECO:0007669"/>
    <property type="project" value="UniProtKB-SubCell"/>
</dbReference>
<evidence type="ECO:0000313" key="12">
    <source>
        <dbReference type="EMBL" id="RDC66286.1"/>
    </source>
</evidence>
<evidence type="ECO:0000256" key="2">
    <source>
        <dbReference type="ARBA" id="ARBA00022448"/>
    </source>
</evidence>
<feature type="compositionally biased region" description="Low complexity" evidence="9">
    <location>
        <begin position="9"/>
        <end position="22"/>
    </location>
</feature>
<sequence length="305" mass="31955">MEKKNAVSTNAPKPATSKPAATAKQEGGAAGSIFASIVIPVAIVVSILIYMFILGNPANFEGGNPENHPLPGNYLGVVYKGGIIVPMLISLNLMILTFAIERFLTINKARGSKGIEQFVRTIRQKLNVNDVNGALAACDAQKGSVANVVRAGLGKYKEMETDRTLAKDQKILAIQKEIEESTALELPMLEKNLVIISTIASISTLVGLIGTVLGMIKAFSALATAGSPDAVALANGISEALINTALGIIGSTIAIIAYNFFTSKIDALTYSIDEAGFSIIQTFAAQHDNAGHTSTAPTTHSSVNI</sequence>
<keyword evidence="3" id="KW-1003">Cell membrane</keyword>
<dbReference type="InterPro" id="IPR050790">
    <property type="entry name" value="ExbB/TolQ_transport"/>
</dbReference>
<keyword evidence="5 8" id="KW-0653">Protein transport</keyword>
<keyword evidence="13" id="KW-1185">Reference proteome</keyword>
<evidence type="ECO:0000313" key="13">
    <source>
        <dbReference type="Proteomes" id="UP000253919"/>
    </source>
</evidence>
<keyword evidence="4 10" id="KW-0812">Transmembrane</keyword>
<keyword evidence="6 10" id="KW-1133">Transmembrane helix</keyword>
<feature type="transmembrane region" description="Helical" evidence="10">
    <location>
        <begin position="193"/>
        <end position="220"/>
    </location>
</feature>
<evidence type="ECO:0000256" key="3">
    <source>
        <dbReference type="ARBA" id="ARBA00022475"/>
    </source>
</evidence>
<evidence type="ECO:0000256" key="9">
    <source>
        <dbReference type="SAM" id="MobiDB-lite"/>
    </source>
</evidence>
<dbReference type="AlphaFoldDB" id="A0A369QSI5"/>
<dbReference type="InterPro" id="IPR002898">
    <property type="entry name" value="MotA_ExbB_proton_chnl"/>
</dbReference>
<dbReference type="OrthoDB" id="4045at2"/>
<accession>A0A369QSI5</accession>
<comment type="similarity">
    <text evidence="8">Belongs to the exbB/tolQ family.</text>
</comment>
<keyword evidence="2 8" id="KW-0813">Transport</keyword>
<dbReference type="Proteomes" id="UP000253919">
    <property type="component" value="Unassembled WGS sequence"/>
</dbReference>
<evidence type="ECO:0000256" key="10">
    <source>
        <dbReference type="SAM" id="Phobius"/>
    </source>
</evidence>
<feature type="transmembrane region" description="Helical" evidence="10">
    <location>
        <begin position="74"/>
        <end position="100"/>
    </location>
</feature>
<gene>
    <name evidence="12" type="ORF">AHMF7616_04917</name>
</gene>
<proteinExistence type="inferred from homology"/>
<evidence type="ECO:0000259" key="11">
    <source>
        <dbReference type="Pfam" id="PF01618"/>
    </source>
</evidence>
<protein>
    <submittedName>
        <fullName evidence="12">Biopolymer transport protein ExbB</fullName>
    </submittedName>
</protein>
<feature type="region of interest" description="Disordered" evidence="9">
    <location>
        <begin position="1"/>
        <end position="22"/>
    </location>
</feature>
<dbReference type="PANTHER" id="PTHR30625:SF15">
    <property type="entry name" value="BIOPOLYMER TRANSPORT PROTEIN EXBB"/>
    <property type="match status" value="1"/>
</dbReference>
<dbReference type="EMBL" id="QASA01000001">
    <property type="protein sequence ID" value="RDC66286.1"/>
    <property type="molecule type" value="Genomic_DNA"/>
</dbReference>
<comment type="caution">
    <text evidence="12">The sequence shown here is derived from an EMBL/GenBank/DDBJ whole genome shotgun (WGS) entry which is preliminary data.</text>
</comment>
<feature type="domain" description="MotA/TolQ/ExbB proton channel" evidence="11">
    <location>
        <begin position="159"/>
        <end position="272"/>
    </location>
</feature>
<feature type="transmembrane region" description="Helical" evidence="10">
    <location>
        <begin position="33"/>
        <end position="54"/>
    </location>
</feature>
<evidence type="ECO:0000256" key="1">
    <source>
        <dbReference type="ARBA" id="ARBA00004651"/>
    </source>
</evidence>
<dbReference type="GO" id="GO:0017038">
    <property type="term" value="P:protein import"/>
    <property type="evidence" value="ECO:0007669"/>
    <property type="project" value="TreeGrafter"/>
</dbReference>
<dbReference type="RefSeq" id="WP_115375173.1">
    <property type="nucleotide sequence ID" value="NZ_QASA01000001.1"/>
</dbReference>
<feature type="transmembrane region" description="Helical" evidence="10">
    <location>
        <begin position="240"/>
        <end position="261"/>
    </location>
</feature>
<organism evidence="12 13">
    <name type="scientific">Adhaeribacter pallidiroseus</name>
    <dbReference type="NCBI Taxonomy" id="2072847"/>
    <lineage>
        <taxon>Bacteria</taxon>
        <taxon>Pseudomonadati</taxon>
        <taxon>Bacteroidota</taxon>
        <taxon>Cytophagia</taxon>
        <taxon>Cytophagales</taxon>
        <taxon>Hymenobacteraceae</taxon>
        <taxon>Adhaeribacter</taxon>
    </lineage>
</organism>
<evidence type="ECO:0000256" key="5">
    <source>
        <dbReference type="ARBA" id="ARBA00022927"/>
    </source>
</evidence>
<evidence type="ECO:0000256" key="8">
    <source>
        <dbReference type="RuleBase" id="RU004057"/>
    </source>
</evidence>
<evidence type="ECO:0000256" key="4">
    <source>
        <dbReference type="ARBA" id="ARBA00022692"/>
    </source>
</evidence>
<keyword evidence="7 10" id="KW-0472">Membrane</keyword>
<dbReference type="PANTHER" id="PTHR30625">
    <property type="entry name" value="PROTEIN TOLQ"/>
    <property type="match status" value="1"/>
</dbReference>
<reference evidence="12 13" key="1">
    <citation type="submission" date="2018-04" db="EMBL/GenBank/DDBJ databases">
        <title>Adhaeribacter sp. HMF7616 genome sequencing and assembly.</title>
        <authorList>
            <person name="Kang H."/>
            <person name="Kang J."/>
            <person name="Cha I."/>
            <person name="Kim H."/>
            <person name="Joh K."/>
        </authorList>
    </citation>
    <scope>NUCLEOTIDE SEQUENCE [LARGE SCALE GENOMIC DNA]</scope>
    <source>
        <strain evidence="12 13">HMF7616</strain>
    </source>
</reference>
<evidence type="ECO:0000256" key="6">
    <source>
        <dbReference type="ARBA" id="ARBA00022989"/>
    </source>
</evidence>
<evidence type="ECO:0000256" key="7">
    <source>
        <dbReference type="ARBA" id="ARBA00023136"/>
    </source>
</evidence>
<comment type="subcellular location">
    <subcellularLocation>
        <location evidence="1">Cell membrane</location>
        <topology evidence="1">Multi-pass membrane protein</topology>
    </subcellularLocation>
    <subcellularLocation>
        <location evidence="8">Membrane</location>
        <topology evidence="8">Multi-pass membrane protein</topology>
    </subcellularLocation>
</comment>
<name>A0A369QSI5_9BACT</name>